<protein>
    <submittedName>
        <fullName evidence="3">Uncharacterized protein</fullName>
    </submittedName>
</protein>
<dbReference type="PANTHER" id="PTHR43008:SF4">
    <property type="entry name" value="CHAIN DEHYDROGENASE, PUTATIVE (AFU_ORTHOLOGUE AFUA_4G08710)-RELATED"/>
    <property type="match status" value="1"/>
</dbReference>
<dbReference type="AlphaFoldDB" id="A0AAI9TMU8"/>
<dbReference type="Proteomes" id="UP001227192">
    <property type="component" value="Unassembled WGS sequence"/>
</dbReference>
<dbReference type="GO" id="GO:0050664">
    <property type="term" value="F:oxidoreductase activity, acting on NAD(P)H, oxygen as acceptor"/>
    <property type="evidence" value="ECO:0007669"/>
    <property type="project" value="TreeGrafter"/>
</dbReference>
<evidence type="ECO:0000256" key="1">
    <source>
        <dbReference type="ARBA" id="ARBA00006484"/>
    </source>
</evidence>
<keyword evidence="4" id="KW-1185">Reference proteome</keyword>
<evidence type="ECO:0000313" key="4">
    <source>
        <dbReference type="Proteomes" id="UP001227192"/>
    </source>
</evidence>
<reference evidence="3" key="2">
    <citation type="journal article" date="2016" name="Fungal Biol.">
        <title>Ochratoxin A production by Penicillium thymicola.</title>
        <authorList>
            <person name="Nguyen H.D.T."/>
            <person name="McMullin D.R."/>
            <person name="Ponomareva E."/>
            <person name="Riley R."/>
            <person name="Pomraning K.R."/>
            <person name="Baker S.E."/>
            <person name="Seifert K.A."/>
        </authorList>
    </citation>
    <scope>NUCLEOTIDE SEQUENCE</scope>
    <source>
        <strain evidence="3">DAOM 180753</strain>
    </source>
</reference>
<dbReference type="PRINTS" id="PR00081">
    <property type="entry name" value="GDHRDH"/>
</dbReference>
<dbReference type="Pfam" id="PF00106">
    <property type="entry name" value="adh_short"/>
    <property type="match status" value="1"/>
</dbReference>
<comment type="caution">
    <text evidence="3">The sequence shown here is derived from an EMBL/GenBank/DDBJ whole genome shotgun (WGS) entry which is preliminary data.</text>
</comment>
<accession>A0AAI9TMU8</accession>
<dbReference type="SUPFAM" id="SSF51735">
    <property type="entry name" value="NAD(P)-binding Rossmann-fold domains"/>
    <property type="match status" value="1"/>
</dbReference>
<dbReference type="Gene3D" id="3.40.50.720">
    <property type="entry name" value="NAD(P)-binding Rossmann-like Domain"/>
    <property type="match status" value="1"/>
</dbReference>
<name>A0AAI9TMU8_PENTH</name>
<sequence length="367" mass="40933">MDIKQVEWINSSDLPPFFRDEVLGPAAHVTKRYFRTAKGQLDPARVKMATPFVVSIVGTGKRGIGVSIALSYAKAGASGILLSSRTEASLKHVAEQVKAINPSCRVEYQVCDVCIEDDLVRLASRCKECFGRLDVAVLNQSDLPRLIQNEDGSLHFPYGLYEETREDVSNIWGTNYHGSYLAIEALLPLIRVSVDGPQSIVMLSSIGALSSETSPTTCTASYITSKFAITRLAEFVHNEFKSDGVLCFAIHPGCIKINDDFPIPWDFLIDDVSLPGGFCVWLTKMKRAWLSGRFLVSGWDVTELESQKERIVAEDKFKFRLVPSPRFEPTFLSPWFPSTLVLNTCSKTLSSWLKTKDFSRFQAKNRG</sequence>
<keyword evidence="2" id="KW-0560">Oxidoreductase</keyword>
<dbReference type="CDD" id="cd05233">
    <property type="entry name" value="SDR_c"/>
    <property type="match status" value="1"/>
</dbReference>
<organism evidence="3 4">
    <name type="scientific">Penicillium thymicola</name>
    <dbReference type="NCBI Taxonomy" id="293382"/>
    <lineage>
        <taxon>Eukaryota</taxon>
        <taxon>Fungi</taxon>
        <taxon>Dikarya</taxon>
        <taxon>Ascomycota</taxon>
        <taxon>Pezizomycotina</taxon>
        <taxon>Eurotiomycetes</taxon>
        <taxon>Eurotiomycetidae</taxon>
        <taxon>Eurotiales</taxon>
        <taxon>Aspergillaceae</taxon>
        <taxon>Penicillium</taxon>
    </lineage>
</organism>
<evidence type="ECO:0000256" key="2">
    <source>
        <dbReference type="ARBA" id="ARBA00023002"/>
    </source>
</evidence>
<comment type="similarity">
    <text evidence="1">Belongs to the short-chain dehydrogenases/reductases (SDR) family.</text>
</comment>
<dbReference type="GO" id="GO:0016616">
    <property type="term" value="F:oxidoreductase activity, acting on the CH-OH group of donors, NAD or NADP as acceptor"/>
    <property type="evidence" value="ECO:0007669"/>
    <property type="project" value="UniProtKB-ARBA"/>
</dbReference>
<dbReference type="InterPro" id="IPR036291">
    <property type="entry name" value="NAD(P)-bd_dom_sf"/>
</dbReference>
<evidence type="ECO:0000313" key="3">
    <source>
        <dbReference type="EMBL" id="KAJ9489603.1"/>
    </source>
</evidence>
<proteinExistence type="inferred from homology"/>
<dbReference type="PANTHER" id="PTHR43008">
    <property type="entry name" value="BENZIL REDUCTASE"/>
    <property type="match status" value="1"/>
</dbReference>
<gene>
    <name evidence="3" type="ORF">VN97_g3686</name>
</gene>
<dbReference type="EMBL" id="LACB01000080">
    <property type="protein sequence ID" value="KAJ9489603.1"/>
    <property type="molecule type" value="Genomic_DNA"/>
</dbReference>
<reference evidence="3" key="1">
    <citation type="submission" date="2015-06" db="EMBL/GenBank/DDBJ databases">
        <authorList>
            <person name="Nguyen H."/>
        </authorList>
    </citation>
    <scope>NUCLEOTIDE SEQUENCE</scope>
    <source>
        <strain evidence="3">DAOM 180753</strain>
    </source>
</reference>
<dbReference type="InterPro" id="IPR002347">
    <property type="entry name" value="SDR_fam"/>
</dbReference>